<feature type="transmembrane region" description="Helical" evidence="6">
    <location>
        <begin position="214"/>
        <end position="239"/>
    </location>
</feature>
<reference evidence="7 8" key="1">
    <citation type="submission" date="2023-07" db="EMBL/GenBank/DDBJ databases">
        <title>Genomic Encyclopedia of Type Strains, Phase IV (KMG-IV): sequencing the most valuable type-strain genomes for metagenomic binning, comparative biology and taxonomic classification.</title>
        <authorList>
            <person name="Goeker M."/>
        </authorList>
    </citation>
    <scope>NUCLEOTIDE SEQUENCE [LARGE SCALE GENOMIC DNA]</scope>
    <source>
        <strain evidence="7 8">DSM 45903</strain>
    </source>
</reference>
<accession>A0ABU1IRC6</accession>
<protein>
    <submittedName>
        <fullName evidence="7">PurR-regulated permease PerM</fullName>
    </submittedName>
</protein>
<dbReference type="RefSeq" id="WP_309868344.1">
    <property type="nucleotide sequence ID" value="NZ_JAVDQG010000009.1"/>
</dbReference>
<evidence type="ECO:0000256" key="5">
    <source>
        <dbReference type="ARBA" id="ARBA00023136"/>
    </source>
</evidence>
<evidence type="ECO:0000256" key="6">
    <source>
        <dbReference type="SAM" id="Phobius"/>
    </source>
</evidence>
<comment type="similarity">
    <text evidence="2">Belongs to the autoinducer-2 exporter (AI-2E) (TC 2.A.86) family.</text>
</comment>
<keyword evidence="3 6" id="KW-0812">Transmembrane</keyword>
<gene>
    <name evidence="7" type="ORF">JOE21_003360</name>
</gene>
<evidence type="ECO:0000313" key="7">
    <source>
        <dbReference type="EMBL" id="MDR6227345.1"/>
    </source>
</evidence>
<keyword evidence="5 6" id="KW-0472">Membrane</keyword>
<dbReference type="InterPro" id="IPR002549">
    <property type="entry name" value="AI-2E-like"/>
</dbReference>
<feature type="transmembrane region" description="Helical" evidence="6">
    <location>
        <begin position="36"/>
        <end position="54"/>
    </location>
</feature>
<keyword evidence="8" id="KW-1185">Reference proteome</keyword>
<feature type="transmembrane region" description="Helical" evidence="6">
    <location>
        <begin position="245"/>
        <end position="264"/>
    </location>
</feature>
<name>A0ABU1IRC6_9BACL</name>
<keyword evidence="4 6" id="KW-1133">Transmembrane helix</keyword>
<feature type="transmembrane region" description="Helical" evidence="6">
    <location>
        <begin position="148"/>
        <end position="181"/>
    </location>
</feature>
<comment type="subcellular location">
    <subcellularLocation>
        <location evidence="1">Membrane</location>
        <topology evidence="1">Multi-pass membrane protein</topology>
    </subcellularLocation>
</comment>
<feature type="transmembrane region" description="Helical" evidence="6">
    <location>
        <begin position="314"/>
        <end position="341"/>
    </location>
</feature>
<feature type="transmembrane region" description="Helical" evidence="6">
    <location>
        <begin position="66"/>
        <end position="90"/>
    </location>
</feature>
<feature type="transmembrane region" description="Helical" evidence="6">
    <location>
        <begin position="271"/>
        <end position="294"/>
    </location>
</feature>
<evidence type="ECO:0000313" key="8">
    <source>
        <dbReference type="Proteomes" id="UP001185012"/>
    </source>
</evidence>
<dbReference type="EMBL" id="JAVDQG010000009">
    <property type="protein sequence ID" value="MDR6227345.1"/>
    <property type="molecule type" value="Genomic_DNA"/>
</dbReference>
<dbReference type="Proteomes" id="UP001185012">
    <property type="component" value="Unassembled WGS sequence"/>
</dbReference>
<evidence type="ECO:0000256" key="4">
    <source>
        <dbReference type="ARBA" id="ARBA00022989"/>
    </source>
</evidence>
<evidence type="ECO:0000256" key="1">
    <source>
        <dbReference type="ARBA" id="ARBA00004141"/>
    </source>
</evidence>
<comment type="caution">
    <text evidence="7">The sequence shown here is derived from an EMBL/GenBank/DDBJ whole genome shotgun (WGS) entry which is preliminary data.</text>
</comment>
<feature type="transmembrane region" description="Helical" evidence="6">
    <location>
        <begin position="12"/>
        <end position="30"/>
    </location>
</feature>
<organism evidence="7 8">
    <name type="scientific">Desmospora profundinema</name>
    <dbReference type="NCBI Taxonomy" id="1571184"/>
    <lineage>
        <taxon>Bacteria</taxon>
        <taxon>Bacillati</taxon>
        <taxon>Bacillota</taxon>
        <taxon>Bacilli</taxon>
        <taxon>Bacillales</taxon>
        <taxon>Thermoactinomycetaceae</taxon>
        <taxon>Desmospora</taxon>
    </lineage>
</organism>
<sequence length="366" mass="40584">MPQSKPFRIGYAILLILSIIYVGTLVDFIFHPVVVLFQTLFFPFLVAGVLYYLFRPVVNLLHRKKVPKVVSILVIYLVFIGLITLLVLLIGPPLQEQIDLLIDNLPNLAIKVTEKLVALEEHPWVQGYLEQNSLEDLSNQAVQYLTDIITAIVTNVAGFVGVIASIVIAFITVPFILFYMLKEGEKAPKQLLRFFPASQRTEGRKILSAMDTALSSYIQGQIIVSICVGVLIYIGYLIIGLEYALLLAFIALFTNFIPFLGPIIGTIPAIIVAFIESPIMALWAILVTLIAQQIESNLISPQVMGRRLSIHPLTIISLLLVAGSLVGFLGLLLAVPTYAVLKVVVSHTYRLIKLRYKRGEEAATTE</sequence>
<dbReference type="Pfam" id="PF01594">
    <property type="entry name" value="AI-2E_transport"/>
    <property type="match status" value="1"/>
</dbReference>
<proteinExistence type="inferred from homology"/>
<evidence type="ECO:0000256" key="3">
    <source>
        <dbReference type="ARBA" id="ARBA00022692"/>
    </source>
</evidence>
<dbReference type="PANTHER" id="PTHR21716">
    <property type="entry name" value="TRANSMEMBRANE PROTEIN"/>
    <property type="match status" value="1"/>
</dbReference>
<dbReference type="PANTHER" id="PTHR21716:SF69">
    <property type="entry name" value="TRANSPORT PROTEIN YUBA-RELATED"/>
    <property type="match status" value="1"/>
</dbReference>
<evidence type="ECO:0000256" key="2">
    <source>
        <dbReference type="ARBA" id="ARBA00009773"/>
    </source>
</evidence>